<dbReference type="Pfam" id="PF13620">
    <property type="entry name" value="CarboxypepD_reg"/>
    <property type="match status" value="1"/>
</dbReference>
<dbReference type="Proteomes" id="UP001596113">
    <property type="component" value="Unassembled WGS sequence"/>
</dbReference>
<evidence type="ECO:0000313" key="3">
    <source>
        <dbReference type="EMBL" id="MFC5404846.1"/>
    </source>
</evidence>
<name>A0ABW0HUE9_9BACL</name>
<accession>A0ABW0HUE9</accession>
<keyword evidence="2" id="KW-0732">Signal</keyword>
<dbReference type="PROSITE" id="PS51257">
    <property type="entry name" value="PROKAR_LIPOPROTEIN"/>
    <property type="match status" value="1"/>
</dbReference>
<dbReference type="EMBL" id="JBHSMI010000028">
    <property type="protein sequence ID" value="MFC5404846.1"/>
    <property type="molecule type" value="Genomic_DNA"/>
</dbReference>
<feature type="compositionally biased region" description="Low complexity" evidence="1">
    <location>
        <begin position="24"/>
        <end position="44"/>
    </location>
</feature>
<reference evidence="4" key="1">
    <citation type="journal article" date="2019" name="Int. J. Syst. Evol. Microbiol.">
        <title>The Global Catalogue of Microorganisms (GCM) 10K type strain sequencing project: providing services to taxonomists for standard genome sequencing and annotation.</title>
        <authorList>
            <consortium name="The Broad Institute Genomics Platform"/>
            <consortium name="The Broad Institute Genome Sequencing Center for Infectious Disease"/>
            <person name="Wu L."/>
            <person name="Ma J."/>
        </authorList>
    </citation>
    <scope>NUCLEOTIDE SEQUENCE [LARGE SCALE GENOMIC DNA]</scope>
    <source>
        <strain evidence="4">CGMCC 1.18575</strain>
    </source>
</reference>
<dbReference type="InterPro" id="IPR008969">
    <property type="entry name" value="CarboxyPept-like_regulatory"/>
</dbReference>
<keyword evidence="4" id="KW-1185">Reference proteome</keyword>
<comment type="caution">
    <text evidence="3">The sequence shown here is derived from an EMBL/GenBank/DDBJ whole genome shotgun (WGS) entry which is preliminary data.</text>
</comment>
<dbReference type="RefSeq" id="WP_378135503.1">
    <property type="nucleotide sequence ID" value="NZ_JBHSMI010000028.1"/>
</dbReference>
<feature type="signal peptide" evidence="2">
    <location>
        <begin position="1"/>
        <end position="21"/>
    </location>
</feature>
<feature type="chain" id="PRO_5045338306" evidence="2">
    <location>
        <begin position="22"/>
        <end position="389"/>
    </location>
</feature>
<gene>
    <name evidence="3" type="ORF">ACFPOF_19065</name>
</gene>
<protein>
    <submittedName>
        <fullName evidence="3">Carboxypeptidase-like regulatory domain-containing protein</fullName>
    </submittedName>
</protein>
<evidence type="ECO:0000313" key="4">
    <source>
        <dbReference type="Proteomes" id="UP001596113"/>
    </source>
</evidence>
<sequence>MRKILASATVAVLLAATLAGCSNSNENASSSPNASPIASPSASPDGETAPEGDFRIALDQTAFTLKQWKTEGTHRSSVNGKLLMSGKPVVDAVIHVGTNKRDIVTGADGGFDFLLDQSLLSATEIHVVSTDKAKVDGKPLSATSAEKGKAASALVNVYYPIQVLSVADSAKQAGMVEVKARLIADKTASVAFFQEDKFRIAGVVKDADGRPVQGAVVWIDRDNGEGFAKSFATDESGHYEMYYLPEDDEETNLSVTLGGVKYTLPDNRVFNFPEDTSLRIDITLPKEGTVITDKPPTLVSVTEPGALYMGVLAGLDLPQDIEYKLTIPDAKGNFKVTLPKDVWEQHPTFFEAEMKKFLTEELGAGSEVKSSFIDMANSAPRGIKGEIQG</sequence>
<proteinExistence type="predicted"/>
<evidence type="ECO:0000256" key="2">
    <source>
        <dbReference type="SAM" id="SignalP"/>
    </source>
</evidence>
<feature type="region of interest" description="Disordered" evidence="1">
    <location>
        <begin position="24"/>
        <end position="51"/>
    </location>
</feature>
<evidence type="ECO:0000256" key="1">
    <source>
        <dbReference type="SAM" id="MobiDB-lite"/>
    </source>
</evidence>
<organism evidence="3 4">
    <name type="scientific">Cohnella soli</name>
    <dbReference type="NCBI Taxonomy" id="425005"/>
    <lineage>
        <taxon>Bacteria</taxon>
        <taxon>Bacillati</taxon>
        <taxon>Bacillota</taxon>
        <taxon>Bacilli</taxon>
        <taxon>Bacillales</taxon>
        <taxon>Paenibacillaceae</taxon>
        <taxon>Cohnella</taxon>
    </lineage>
</organism>
<dbReference type="Gene3D" id="2.60.40.1120">
    <property type="entry name" value="Carboxypeptidase-like, regulatory domain"/>
    <property type="match status" value="1"/>
</dbReference>
<dbReference type="SUPFAM" id="SSF49464">
    <property type="entry name" value="Carboxypeptidase regulatory domain-like"/>
    <property type="match status" value="1"/>
</dbReference>